<dbReference type="PROSITE" id="PS50016">
    <property type="entry name" value="ZF_PHD_2"/>
    <property type="match status" value="1"/>
</dbReference>
<dbReference type="PROSITE" id="PS51805">
    <property type="entry name" value="EPHD"/>
    <property type="match status" value="1"/>
</dbReference>
<comment type="caution">
    <text evidence="8">The sequence shown here is derived from an EMBL/GenBank/DDBJ whole genome shotgun (WGS) entry which is preliminary data.</text>
</comment>
<accession>A0ABD2KPV5</accession>
<feature type="compositionally biased region" description="Polar residues" evidence="5">
    <location>
        <begin position="1"/>
        <end position="16"/>
    </location>
</feature>
<feature type="region of interest" description="Disordered" evidence="5">
    <location>
        <begin position="669"/>
        <end position="692"/>
    </location>
</feature>
<feature type="region of interest" description="Disordered" evidence="5">
    <location>
        <begin position="552"/>
        <end position="589"/>
    </location>
</feature>
<reference evidence="8 9" key="1">
    <citation type="submission" date="2024-10" db="EMBL/GenBank/DDBJ databases">
        <authorList>
            <person name="Kim D."/>
        </authorList>
    </citation>
    <scope>NUCLEOTIDE SEQUENCE [LARGE SCALE GENOMIC DNA]</scope>
    <source>
        <strain evidence="8">BH-2024</strain>
    </source>
</reference>
<dbReference type="PANTHER" id="PTHR13793:SF160">
    <property type="entry name" value="PHD FINGER PROTEIN RHINOCEROS"/>
    <property type="match status" value="1"/>
</dbReference>
<evidence type="ECO:0000256" key="5">
    <source>
        <dbReference type="SAM" id="MobiDB-lite"/>
    </source>
</evidence>
<evidence type="ECO:0000259" key="7">
    <source>
        <dbReference type="PROSITE" id="PS51805"/>
    </source>
</evidence>
<dbReference type="InterPro" id="IPR050701">
    <property type="entry name" value="Histone_Mod_Regulator"/>
</dbReference>
<dbReference type="InterPro" id="IPR013083">
    <property type="entry name" value="Znf_RING/FYVE/PHD"/>
</dbReference>
<dbReference type="InterPro" id="IPR019787">
    <property type="entry name" value="Znf_PHD-finger"/>
</dbReference>
<dbReference type="Gene3D" id="3.30.40.10">
    <property type="entry name" value="Zinc/RING finger domain, C3HC4 (zinc finger)"/>
    <property type="match status" value="2"/>
</dbReference>
<dbReference type="EMBL" id="JBICBT010000696">
    <property type="protein sequence ID" value="KAL3104809.1"/>
    <property type="molecule type" value="Genomic_DNA"/>
</dbReference>
<evidence type="ECO:0000259" key="6">
    <source>
        <dbReference type="PROSITE" id="PS50016"/>
    </source>
</evidence>
<dbReference type="InterPro" id="IPR001965">
    <property type="entry name" value="Znf_PHD"/>
</dbReference>
<feature type="domain" description="PHD-type" evidence="6">
    <location>
        <begin position="294"/>
        <end position="344"/>
    </location>
</feature>
<feature type="compositionally biased region" description="Polar residues" evidence="5">
    <location>
        <begin position="561"/>
        <end position="570"/>
    </location>
</feature>
<dbReference type="AlphaFoldDB" id="A0ABD2KPV5"/>
<dbReference type="CDD" id="cd15492">
    <property type="entry name" value="PHD_BRPF_JADE_like"/>
    <property type="match status" value="1"/>
</dbReference>
<dbReference type="GO" id="GO:0008270">
    <property type="term" value="F:zinc ion binding"/>
    <property type="evidence" value="ECO:0007669"/>
    <property type="project" value="UniProtKB-KW"/>
</dbReference>
<feature type="compositionally biased region" description="Basic and acidic residues" evidence="5">
    <location>
        <begin position="571"/>
        <end position="581"/>
    </location>
</feature>
<evidence type="ECO:0000313" key="9">
    <source>
        <dbReference type="Proteomes" id="UP001620626"/>
    </source>
</evidence>
<evidence type="ECO:0000256" key="1">
    <source>
        <dbReference type="ARBA" id="ARBA00022723"/>
    </source>
</evidence>
<keyword evidence="2 4" id="KW-0863">Zinc-finger</keyword>
<keyword evidence="1" id="KW-0479">Metal-binding</keyword>
<feature type="region of interest" description="Disordered" evidence="5">
    <location>
        <begin position="1"/>
        <end position="44"/>
    </location>
</feature>
<organism evidence="8 9">
    <name type="scientific">Heterodera trifolii</name>
    <dbReference type="NCBI Taxonomy" id="157864"/>
    <lineage>
        <taxon>Eukaryota</taxon>
        <taxon>Metazoa</taxon>
        <taxon>Ecdysozoa</taxon>
        <taxon>Nematoda</taxon>
        <taxon>Chromadorea</taxon>
        <taxon>Rhabditida</taxon>
        <taxon>Tylenchina</taxon>
        <taxon>Tylenchomorpha</taxon>
        <taxon>Tylenchoidea</taxon>
        <taxon>Heteroderidae</taxon>
        <taxon>Heteroderinae</taxon>
        <taxon>Heterodera</taxon>
    </lineage>
</organism>
<keyword evidence="3" id="KW-0862">Zinc</keyword>
<evidence type="ECO:0000256" key="4">
    <source>
        <dbReference type="PROSITE-ProRule" id="PRU00146"/>
    </source>
</evidence>
<dbReference type="InterPro" id="IPR019786">
    <property type="entry name" value="Zinc_finger_PHD-type_CS"/>
</dbReference>
<dbReference type="PROSITE" id="PS01359">
    <property type="entry name" value="ZF_PHD_1"/>
    <property type="match status" value="1"/>
</dbReference>
<keyword evidence="9" id="KW-1185">Reference proteome</keyword>
<evidence type="ECO:0000256" key="2">
    <source>
        <dbReference type="ARBA" id="ARBA00022771"/>
    </source>
</evidence>
<dbReference type="Proteomes" id="UP001620626">
    <property type="component" value="Unassembled WGS sequence"/>
</dbReference>
<sequence length="692" mass="79473">MPVKTRSNTDLFTNKSMKGDRSSTQQEQMRKRMRQRKQQYNNENQIDENITPRKMGPLCSDFPSPSTAPPLKRHIVLHNCGRKVQSASRTTRHGDGEASSNEPSSWLNRKFYIVVNNGKPIEVYCTDLIHRVKQCPQRQRLGGEDGQRFLRVVDRWREEWNHGVQMPLGTGTDTFLAEPTNLFPGLARTKNFQLPSKLVAMDTSVNNRYIDEKHFHFAAKPPTLYYNLDEEDILWLKKRPTAVGADRCKGRTSSIAPRTFVDVMNCFELLTYKKMHDALLEPTKKASKNSEEDDVECCICRWPLWETGDQIVFCDGCNIAVHQVCYGIAEVPHGQWFCQLCTQCGPSTPKECLFCPVRGGAMKATKNFESWAHVVCALFIIEVRFGDAEQREPITHVNEVPAEKWRARCCVCDTRSGACIKCTHPKCDETFHVSCAQFANFVLDIENDDRELNGVKYVSLCGKHSSRSQHQRSRNFRFNKNRLSEMQQHFEQYVDVKVVATYLGVSAQIVGQIYNYWVSKRNQNGKRPLIVEPEDSRSVALGTAIPVVVQRQDKKGEVQRKNASCSSDNSTGERKQGHSNDVETEQYRQMPRRKLVAKFDKIRQLRIHSEKARNLCYMVAKREKLKKQCLEQFELQVKLTSSNVFGRVPPVSARCMERILSEWREAADFKPTAAAVEEEEDNTNTTRGRKRK</sequence>
<gene>
    <name evidence="8" type="ORF">niasHT_024008</name>
</gene>
<name>A0ABD2KPV5_9BILA</name>
<dbReference type="InterPro" id="IPR034732">
    <property type="entry name" value="EPHD"/>
</dbReference>
<evidence type="ECO:0000313" key="8">
    <source>
        <dbReference type="EMBL" id="KAL3104809.1"/>
    </source>
</evidence>
<dbReference type="InterPro" id="IPR011011">
    <property type="entry name" value="Znf_FYVE_PHD"/>
</dbReference>
<dbReference type="PANTHER" id="PTHR13793">
    <property type="entry name" value="PHD FINGER PROTEINS"/>
    <property type="match status" value="1"/>
</dbReference>
<dbReference type="SMART" id="SM00249">
    <property type="entry name" value="PHD"/>
    <property type="match status" value="2"/>
</dbReference>
<feature type="domain" description="PHD-type" evidence="7">
    <location>
        <begin position="349"/>
        <end position="465"/>
    </location>
</feature>
<proteinExistence type="predicted"/>
<dbReference type="Pfam" id="PF13832">
    <property type="entry name" value="zf-HC5HC2H_2"/>
    <property type="match status" value="1"/>
</dbReference>
<protein>
    <submittedName>
        <fullName evidence="8">Uncharacterized protein</fullName>
    </submittedName>
</protein>
<dbReference type="SUPFAM" id="SSF57903">
    <property type="entry name" value="FYVE/PHD zinc finger"/>
    <property type="match status" value="1"/>
</dbReference>
<evidence type="ECO:0000256" key="3">
    <source>
        <dbReference type="ARBA" id="ARBA00022833"/>
    </source>
</evidence>
<dbReference type="Pfam" id="PF13831">
    <property type="entry name" value="PHD_2"/>
    <property type="match status" value="1"/>
</dbReference>
<feature type="region of interest" description="Disordered" evidence="5">
    <location>
        <begin position="83"/>
        <end position="103"/>
    </location>
</feature>